<feature type="binding site" evidence="12">
    <location>
        <position position="138"/>
    </location>
    <ligand>
        <name>a divalent metal cation</name>
        <dbReference type="ChEBI" id="CHEBI:60240"/>
    </ligand>
</feature>
<proteinExistence type="inferred from homology"/>
<feature type="binding site" evidence="12">
    <location>
        <position position="41"/>
    </location>
    <ligand>
        <name>a divalent metal cation</name>
        <dbReference type="ChEBI" id="CHEBI:60240"/>
    </ligand>
</feature>
<evidence type="ECO:0000313" key="16">
    <source>
        <dbReference type="EMBL" id="XDP43832.1"/>
    </source>
</evidence>
<dbReference type="InterPro" id="IPR036397">
    <property type="entry name" value="RNaseH_sf"/>
</dbReference>
<dbReference type="InterPro" id="IPR022898">
    <property type="entry name" value="RNase_HII"/>
</dbReference>
<dbReference type="GO" id="GO:0032299">
    <property type="term" value="C:ribonuclease H2 complex"/>
    <property type="evidence" value="ECO:0007669"/>
    <property type="project" value="TreeGrafter"/>
</dbReference>
<dbReference type="GO" id="GO:0006298">
    <property type="term" value="P:mismatch repair"/>
    <property type="evidence" value="ECO:0007669"/>
    <property type="project" value="TreeGrafter"/>
</dbReference>
<evidence type="ECO:0000256" key="5">
    <source>
        <dbReference type="ARBA" id="ARBA00007383"/>
    </source>
</evidence>
<keyword evidence="9 12" id="KW-0255">Endonuclease</keyword>
<comment type="cofactor">
    <cofactor evidence="12">
        <name>Mn(2+)</name>
        <dbReference type="ChEBI" id="CHEBI:29035"/>
    </cofactor>
    <cofactor evidence="12">
        <name>Mg(2+)</name>
        <dbReference type="ChEBI" id="CHEBI:18420"/>
    </cofactor>
    <text evidence="12">Manganese or magnesium. Binds 1 divalent metal ion per monomer in the absence of substrate. May bind a second metal ion after substrate binding.</text>
</comment>
<dbReference type="GO" id="GO:0005737">
    <property type="term" value="C:cytoplasm"/>
    <property type="evidence" value="ECO:0007669"/>
    <property type="project" value="UniProtKB-SubCell"/>
</dbReference>
<dbReference type="RefSeq" id="WP_369044718.1">
    <property type="nucleotide sequence ID" value="NZ_CP163302.1"/>
</dbReference>
<dbReference type="EC" id="3.1.26.4" evidence="13"/>
<comment type="subcellular location">
    <subcellularLocation>
        <location evidence="4">Cytoplasm</location>
    </subcellularLocation>
</comment>
<feature type="domain" description="RNase H type-2" evidence="15">
    <location>
        <begin position="35"/>
        <end position="244"/>
    </location>
</feature>
<feature type="binding site" evidence="12">
    <location>
        <position position="42"/>
    </location>
    <ligand>
        <name>a divalent metal cation</name>
        <dbReference type="ChEBI" id="CHEBI:60240"/>
    </ligand>
</feature>
<keyword evidence="8 12" id="KW-0479">Metal-binding</keyword>
<dbReference type="EMBL" id="CP163302">
    <property type="protein sequence ID" value="XDP43832.1"/>
    <property type="molecule type" value="Genomic_DNA"/>
</dbReference>
<dbReference type="PANTHER" id="PTHR10954">
    <property type="entry name" value="RIBONUCLEASE H2 SUBUNIT A"/>
    <property type="match status" value="1"/>
</dbReference>
<dbReference type="GO" id="GO:0004523">
    <property type="term" value="F:RNA-DNA hybrid ribonuclease activity"/>
    <property type="evidence" value="ECO:0007669"/>
    <property type="project" value="UniProtKB-UniRule"/>
</dbReference>
<evidence type="ECO:0000256" key="1">
    <source>
        <dbReference type="ARBA" id="ARBA00000077"/>
    </source>
</evidence>
<dbReference type="InterPro" id="IPR001352">
    <property type="entry name" value="RNase_HII/HIII"/>
</dbReference>
<comment type="cofactor">
    <cofactor evidence="2">
        <name>Mg(2+)</name>
        <dbReference type="ChEBI" id="CHEBI:18420"/>
    </cofactor>
</comment>
<feature type="region of interest" description="Disordered" evidence="14">
    <location>
        <begin position="237"/>
        <end position="272"/>
    </location>
</feature>
<dbReference type="PROSITE" id="PS51975">
    <property type="entry name" value="RNASE_H_2"/>
    <property type="match status" value="1"/>
</dbReference>
<dbReference type="InterPro" id="IPR024567">
    <property type="entry name" value="RNase_HII/HIII_dom"/>
</dbReference>
<dbReference type="AlphaFoldDB" id="A0AB39KZZ3"/>
<dbReference type="CDD" id="cd07182">
    <property type="entry name" value="RNase_HII_bacteria_HII_like"/>
    <property type="match status" value="1"/>
</dbReference>
<dbReference type="SUPFAM" id="SSF53098">
    <property type="entry name" value="Ribonuclease H-like"/>
    <property type="match status" value="1"/>
</dbReference>
<comment type="function">
    <text evidence="3 13">Endonuclease that specifically degrades the RNA of RNA-DNA hybrids.</text>
</comment>
<evidence type="ECO:0000256" key="6">
    <source>
        <dbReference type="ARBA" id="ARBA00022490"/>
    </source>
</evidence>
<evidence type="ECO:0000256" key="10">
    <source>
        <dbReference type="ARBA" id="ARBA00022801"/>
    </source>
</evidence>
<evidence type="ECO:0000256" key="2">
    <source>
        <dbReference type="ARBA" id="ARBA00001946"/>
    </source>
</evidence>
<dbReference type="NCBIfam" id="NF000595">
    <property type="entry name" value="PRK00015.1-3"/>
    <property type="match status" value="1"/>
</dbReference>
<keyword evidence="10 12" id="KW-0378">Hydrolase</keyword>
<keyword evidence="7 12" id="KW-0540">Nuclease</keyword>
<dbReference type="GO" id="GO:0046872">
    <property type="term" value="F:metal ion binding"/>
    <property type="evidence" value="ECO:0007669"/>
    <property type="project" value="UniProtKB-KW"/>
</dbReference>
<keyword evidence="11" id="KW-0464">Manganese</keyword>
<accession>A0AB39KZZ3</accession>
<evidence type="ECO:0000256" key="11">
    <source>
        <dbReference type="ARBA" id="ARBA00023211"/>
    </source>
</evidence>
<evidence type="ECO:0000256" key="9">
    <source>
        <dbReference type="ARBA" id="ARBA00022759"/>
    </source>
</evidence>
<dbReference type="GO" id="GO:0043137">
    <property type="term" value="P:DNA replication, removal of RNA primer"/>
    <property type="evidence" value="ECO:0007669"/>
    <property type="project" value="TreeGrafter"/>
</dbReference>
<gene>
    <name evidence="16" type="ORF">AB5L97_10975</name>
</gene>
<evidence type="ECO:0000256" key="13">
    <source>
        <dbReference type="RuleBase" id="RU003515"/>
    </source>
</evidence>
<organism evidence="16">
    <name type="scientific">Sinomonas puerhi</name>
    <dbReference type="NCBI Taxonomy" id="3238584"/>
    <lineage>
        <taxon>Bacteria</taxon>
        <taxon>Bacillati</taxon>
        <taxon>Actinomycetota</taxon>
        <taxon>Actinomycetes</taxon>
        <taxon>Micrococcales</taxon>
        <taxon>Micrococcaceae</taxon>
        <taxon>Sinomonas</taxon>
    </lineage>
</organism>
<evidence type="ECO:0000259" key="15">
    <source>
        <dbReference type="PROSITE" id="PS51975"/>
    </source>
</evidence>
<evidence type="ECO:0000256" key="8">
    <source>
        <dbReference type="ARBA" id="ARBA00022723"/>
    </source>
</evidence>
<evidence type="ECO:0000256" key="14">
    <source>
        <dbReference type="SAM" id="MobiDB-lite"/>
    </source>
</evidence>
<name>A0AB39KZZ3_9MICC</name>
<evidence type="ECO:0000256" key="4">
    <source>
        <dbReference type="ARBA" id="ARBA00004496"/>
    </source>
</evidence>
<sequence>MSTHAAVGRTRGLAPRRTTAPTLRFVNRLAAAYGPLIAGCDEVGRGALAGPVSVGIVVVDARSVVTRTVLRDSKLLTPERRVELVPLVRSWGVGCAVGHASAQEIDEVGIMDALRLAGVRALDELAAAGVVPDVVHLDGNYNWLSRGGQASLFDLPSALPAVPVETTIKADLSCQAVAAASILAKVARDAIMVGYGSDDPRFGWAVNKGYATAEHRAAILEHGPTELHRRSWHLGTAEEEQAAEEEQTAEEEQAAEEAIVSEGDLGGRKIGL</sequence>
<reference evidence="16" key="1">
    <citation type="submission" date="2024-07" db="EMBL/GenBank/DDBJ databases">
        <authorList>
            <person name="fu j."/>
        </authorList>
    </citation>
    <scope>NUCLEOTIDE SEQUENCE</scope>
    <source>
        <strain evidence="16">P10A9</strain>
    </source>
</reference>
<dbReference type="GO" id="GO:0003723">
    <property type="term" value="F:RNA binding"/>
    <property type="evidence" value="ECO:0007669"/>
    <property type="project" value="UniProtKB-UniRule"/>
</dbReference>
<dbReference type="PANTHER" id="PTHR10954:SF18">
    <property type="entry name" value="RIBONUCLEASE HII"/>
    <property type="match status" value="1"/>
</dbReference>
<evidence type="ECO:0000256" key="3">
    <source>
        <dbReference type="ARBA" id="ARBA00004065"/>
    </source>
</evidence>
<protein>
    <recommendedName>
        <fullName evidence="13">Ribonuclease</fullName>
        <ecNumber evidence="13">3.1.26.4</ecNumber>
    </recommendedName>
</protein>
<comment type="catalytic activity">
    <reaction evidence="1 12 13">
        <text>Endonucleolytic cleavage to 5'-phosphomonoester.</text>
        <dbReference type="EC" id="3.1.26.4"/>
    </reaction>
</comment>
<dbReference type="Pfam" id="PF01351">
    <property type="entry name" value="RNase_HII"/>
    <property type="match status" value="1"/>
</dbReference>
<feature type="compositionally biased region" description="Acidic residues" evidence="14">
    <location>
        <begin position="237"/>
        <end position="255"/>
    </location>
</feature>
<dbReference type="Gene3D" id="3.30.420.10">
    <property type="entry name" value="Ribonuclease H-like superfamily/Ribonuclease H"/>
    <property type="match status" value="1"/>
</dbReference>
<comment type="similarity">
    <text evidence="5 13">Belongs to the RNase HII family.</text>
</comment>
<dbReference type="KEGG" id="spue:AB5L97_10975"/>
<evidence type="ECO:0000256" key="7">
    <source>
        <dbReference type="ARBA" id="ARBA00022722"/>
    </source>
</evidence>
<dbReference type="InterPro" id="IPR012337">
    <property type="entry name" value="RNaseH-like_sf"/>
</dbReference>
<evidence type="ECO:0000256" key="12">
    <source>
        <dbReference type="PROSITE-ProRule" id="PRU01319"/>
    </source>
</evidence>
<keyword evidence="6" id="KW-0963">Cytoplasm</keyword>